<keyword evidence="8" id="KW-1185">Reference proteome</keyword>
<feature type="domain" description="HTH tetR-type" evidence="6">
    <location>
        <begin position="10"/>
        <end position="70"/>
    </location>
</feature>
<proteinExistence type="predicted"/>
<dbReference type="EMBL" id="CALSBS010000031">
    <property type="protein sequence ID" value="CAH6661875.1"/>
    <property type="molecule type" value="Genomic_DNA"/>
</dbReference>
<dbReference type="PROSITE" id="PS01081">
    <property type="entry name" value="HTH_TETR_1"/>
    <property type="match status" value="1"/>
</dbReference>
<organism evidence="7 8">
    <name type="scientific">Pseudocitrobacter vendiensis</name>
    <dbReference type="NCBI Taxonomy" id="2488306"/>
    <lineage>
        <taxon>Bacteria</taxon>
        <taxon>Pseudomonadati</taxon>
        <taxon>Pseudomonadota</taxon>
        <taxon>Gammaproteobacteria</taxon>
        <taxon>Enterobacterales</taxon>
        <taxon>Enterobacteriaceae</taxon>
        <taxon>Pseudocitrobacter</taxon>
    </lineage>
</organism>
<accession>A0ABM9FF59</accession>
<keyword evidence="3 5" id="KW-0238">DNA-binding</keyword>
<evidence type="ECO:0000256" key="4">
    <source>
        <dbReference type="ARBA" id="ARBA00023163"/>
    </source>
</evidence>
<reference evidence="7" key="1">
    <citation type="submission" date="2022-05" db="EMBL/GenBank/DDBJ databases">
        <authorList>
            <person name="Blom J."/>
        </authorList>
    </citation>
    <scope>NUCLEOTIDE SEQUENCE</scope>
    <source>
        <strain evidence="7">Type strain: CPO20170097</strain>
    </source>
</reference>
<dbReference type="PROSITE" id="PS50977">
    <property type="entry name" value="HTH_TETR_2"/>
    <property type="match status" value="1"/>
</dbReference>
<keyword evidence="2" id="KW-0805">Transcription regulation</keyword>
<dbReference type="InterPro" id="IPR001647">
    <property type="entry name" value="HTH_TetR"/>
</dbReference>
<evidence type="ECO:0000313" key="7">
    <source>
        <dbReference type="EMBL" id="CAH6661875.1"/>
    </source>
</evidence>
<dbReference type="InterPro" id="IPR023772">
    <property type="entry name" value="DNA-bd_HTH_TetR-type_CS"/>
</dbReference>
<gene>
    <name evidence="7" type="ORF">FBBNIHIM_22475</name>
</gene>
<evidence type="ECO:0000256" key="3">
    <source>
        <dbReference type="ARBA" id="ARBA00023125"/>
    </source>
</evidence>
<sequence length="218" mass="24893">MAKKTKAEALKTRQLLLETAIAQFAARGVTNTTLNDIADAAQVTRGAIYWHFENKVQLFNEIWLQQPALGELITFDLTAEWQNNPLRLMREKLILGLQYIATNPRQRALMQILYHKCEFHEEMLSEQYIREKIGFSHPQMRSLLIQAIAQGQLSPSLDLDVILIILHGCFSGIVKNWLMNQSHYDLFTQAPALVDNTLRMLASNYNFDECIMAEGIAG</sequence>
<dbReference type="PANTHER" id="PTHR43479:SF11">
    <property type="entry name" value="ACREF_ENVCD OPERON REPRESSOR-RELATED"/>
    <property type="match status" value="1"/>
</dbReference>
<feature type="DNA-binding region" description="H-T-H motif" evidence="5">
    <location>
        <begin position="33"/>
        <end position="52"/>
    </location>
</feature>
<comment type="caution">
    <text evidence="7">The sequence shown here is derived from an EMBL/GenBank/DDBJ whole genome shotgun (WGS) entry which is preliminary data.</text>
</comment>
<evidence type="ECO:0000313" key="8">
    <source>
        <dbReference type="Proteomes" id="UP001152651"/>
    </source>
</evidence>
<dbReference type="InterPro" id="IPR009057">
    <property type="entry name" value="Homeodomain-like_sf"/>
</dbReference>
<evidence type="ECO:0000256" key="1">
    <source>
        <dbReference type="ARBA" id="ARBA00022491"/>
    </source>
</evidence>
<dbReference type="NCBIfam" id="NF007430">
    <property type="entry name" value="PRK09975.1"/>
    <property type="match status" value="1"/>
</dbReference>
<dbReference type="PANTHER" id="PTHR43479">
    <property type="entry name" value="ACREF/ENVCD OPERON REPRESSOR-RELATED"/>
    <property type="match status" value="1"/>
</dbReference>
<dbReference type="Gene3D" id="1.10.357.10">
    <property type="entry name" value="Tetracycline Repressor, domain 2"/>
    <property type="match status" value="1"/>
</dbReference>
<dbReference type="PRINTS" id="PR00455">
    <property type="entry name" value="HTHTETR"/>
</dbReference>
<dbReference type="Pfam" id="PF08361">
    <property type="entry name" value="TetR_C_2"/>
    <property type="match status" value="1"/>
</dbReference>
<evidence type="ECO:0000256" key="5">
    <source>
        <dbReference type="PROSITE-ProRule" id="PRU00335"/>
    </source>
</evidence>
<dbReference type="SUPFAM" id="SSF48498">
    <property type="entry name" value="Tetracyclin repressor-like, C-terminal domain"/>
    <property type="match status" value="1"/>
</dbReference>
<evidence type="ECO:0000259" key="6">
    <source>
        <dbReference type="PROSITE" id="PS50977"/>
    </source>
</evidence>
<dbReference type="InterPro" id="IPR013572">
    <property type="entry name" value="Tscrpt_reg_MAATS_C"/>
</dbReference>
<dbReference type="InterPro" id="IPR036271">
    <property type="entry name" value="Tet_transcr_reg_TetR-rel_C_sf"/>
</dbReference>
<dbReference type="Pfam" id="PF00440">
    <property type="entry name" value="TetR_N"/>
    <property type="match status" value="1"/>
</dbReference>
<keyword evidence="4" id="KW-0804">Transcription</keyword>
<dbReference type="InterPro" id="IPR050624">
    <property type="entry name" value="HTH-type_Tx_Regulator"/>
</dbReference>
<dbReference type="Proteomes" id="UP001152651">
    <property type="component" value="Unassembled WGS sequence"/>
</dbReference>
<protein>
    <submittedName>
        <fullName evidence="7">AcrEF/envCD operon transcriptional regulator</fullName>
    </submittedName>
</protein>
<name>A0ABM9FF59_9ENTR</name>
<keyword evidence="1" id="KW-0678">Repressor</keyword>
<evidence type="ECO:0000256" key="2">
    <source>
        <dbReference type="ARBA" id="ARBA00023015"/>
    </source>
</evidence>
<dbReference type="RefSeq" id="WP_253899085.1">
    <property type="nucleotide sequence ID" value="NZ_CALSBS010000031.1"/>
</dbReference>
<dbReference type="SUPFAM" id="SSF46689">
    <property type="entry name" value="Homeodomain-like"/>
    <property type="match status" value="1"/>
</dbReference>